<protein>
    <submittedName>
        <fullName evidence="1">Uncharacterized protein</fullName>
    </submittedName>
</protein>
<reference evidence="1 2" key="1">
    <citation type="journal article" date="2014" name="PLoS Genet.">
        <title>Phylogenetically driven sequencing of extremely halophilic archaea reveals strategies for static and dynamic osmo-response.</title>
        <authorList>
            <person name="Becker E.A."/>
            <person name="Seitzer P.M."/>
            <person name="Tritt A."/>
            <person name="Larsen D."/>
            <person name="Krusor M."/>
            <person name="Yao A.I."/>
            <person name="Wu D."/>
            <person name="Madern D."/>
            <person name="Eisen J.A."/>
            <person name="Darling A.E."/>
            <person name="Facciotti M.T."/>
        </authorList>
    </citation>
    <scope>NUCLEOTIDE SEQUENCE [LARGE SCALE GENOMIC DNA]</scope>
    <source>
        <strain evidence="1 2">JCM 13552</strain>
    </source>
</reference>
<sequence length="116" mass="13529">MSAPCIECRLLILARFDFERWIEREIRVGSSRILNLNRCRLYIPLTTWILRVCIGIMIVPCIGPVEQDTIAIRGRTILFDTLIPLRVRNLFTSLPQEERALIEYNPHLDSVQSHPE</sequence>
<gene>
    <name evidence="1" type="ORF">C451_05103</name>
</gene>
<comment type="caution">
    <text evidence="1">The sequence shown here is derived from an EMBL/GenBank/DDBJ whole genome shotgun (WGS) entry which is preliminary data.</text>
</comment>
<evidence type="ECO:0000313" key="1">
    <source>
        <dbReference type="EMBL" id="EMA55753.1"/>
    </source>
</evidence>
<accession>M0NDW2</accession>
<dbReference type="AlphaFoldDB" id="M0NDW2"/>
<dbReference type="STRING" id="1227457.C451_05103"/>
<dbReference type="Proteomes" id="UP000011680">
    <property type="component" value="Unassembled WGS sequence"/>
</dbReference>
<proteinExistence type="predicted"/>
<evidence type="ECO:0000313" key="2">
    <source>
        <dbReference type="Proteomes" id="UP000011680"/>
    </source>
</evidence>
<name>M0NDW2_9EURY</name>
<keyword evidence="2" id="KW-1185">Reference proteome</keyword>
<organism evidence="1 2">
    <name type="scientific">Halococcus thailandensis JCM 13552</name>
    <dbReference type="NCBI Taxonomy" id="1227457"/>
    <lineage>
        <taxon>Archaea</taxon>
        <taxon>Methanobacteriati</taxon>
        <taxon>Methanobacteriota</taxon>
        <taxon>Stenosarchaea group</taxon>
        <taxon>Halobacteria</taxon>
        <taxon>Halobacteriales</taxon>
        <taxon>Halococcaceae</taxon>
        <taxon>Halococcus</taxon>
    </lineage>
</organism>
<dbReference type="EMBL" id="AOMF01000105">
    <property type="protein sequence ID" value="EMA55753.1"/>
    <property type="molecule type" value="Genomic_DNA"/>
</dbReference>